<dbReference type="PANTHER" id="PTHR10340">
    <property type="entry name" value="SPHINGOMYELIN PHOSPHODIESTERASE"/>
    <property type="match status" value="1"/>
</dbReference>
<dbReference type="InterPro" id="IPR045473">
    <property type="entry name" value="ASM_C"/>
</dbReference>
<evidence type="ECO:0000256" key="8">
    <source>
        <dbReference type="ARBA" id="ARBA00022833"/>
    </source>
</evidence>
<accession>A0AAD9JIZ3</accession>
<feature type="chain" id="PRO_5042270241" description="Sphingomyelin phosphodiesterase" evidence="10">
    <location>
        <begin position="22"/>
        <end position="711"/>
    </location>
</feature>
<comment type="similarity">
    <text evidence="3">Belongs to the acid sphingomyelinase family.</text>
</comment>
<evidence type="ECO:0008006" key="15">
    <source>
        <dbReference type="Google" id="ProtNLM"/>
    </source>
</evidence>
<evidence type="ECO:0000259" key="11">
    <source>
        <dbReference type="Pfam" id="PF00149"/>
    </source>
</evidence>
<dbReference type="GO" id="GO:0046872">
    <property type="term" value="F:metal ion binding"/>
    <property type="evidence" value="ECO:0007669"/>
    <property type="project" value="UniProtKB-KW"/>
</dbReference>
<dbReference type="PANTHER" id="PTHR10340:SF34">
    <property type="entry name" value="SPHINGOMYELIN PHOSPHODIESTERASE"/>
    <property type="match status" value="1"/>
</dbReference>
<keyword evidence="4" id="KW-0964">Secreted</keyword>
<evidence type="ECO:0000256" key="9">
    <source>
        <dbReference type="ARBA" id="ARBA00023180"/>
    </source>
</evidence>
<evidence type="ECO:0000259" key="12">
    <source>
        <dbReference type="Pfam" id="PF19272"/>
    </source>
</evidence>
<dbReference type="GO" id="GO:0005615">
    <property type="term" value="C:extracellular space"/>
    <property type="evidence" value="ECO:0007669"/>
    <property type="project" value="TreeGrafter"/>
</dbReference>
<keyword evidence="6 10" id="KW-0732">Signal</keyword>
<comment type="caution">
    <text evidence="13">The sequence shown here is derived from an EMBL/GenBank/DDBJ whole genome shotgun (WGS) entry which is preliminary data.</text>
</comment>
<dbReference type="InterPro" id="IPR041805">
    <property type="entry name" value="ASMase/PPN1_MPP"/>
</dbReference>
<dbReference type="Proteomes" id="UP001208570">
    <property type="component" value="Unassembled WGS sequence"/>
</dbReference>
<keyword evidence="5" id="KW-0479">Metal-binding</keyword>
<evidence type="ECO:0000256" key="3">
    <source>
        <dbReference type="ARBA" id="ARBA00008234"/>
    </source>
</evidence>
<evidence type="ECO:0000256" key="4">
    <source>
        <dbReference type="ARBA" id="ARBA00022525"/>
    </source>
</evidence>
<dbReference type="AlphaFoldDB" id="A0AAD9JIZ3"/>
<sequence>MAKVEILIAILVCLLLSFVASKELDKDTEQWLQSLRPAMLHVMARKNAAKYQKPNPAKYLDRHKTMFDVVRMALDDYGPQFDQKAKSFLEGLKTSQKTSTPRLTCPSNVQCQQKSRQDYFVLYDKVANALRSDTGSCRACQFLLDILQRMACEESWESVRDDVIVFCEDLLMAPLGLDPIMCNGSITLQGPHVYCILKEATTFEMCESLNHCYPPNNDIKRQMEPLMPPVVKGRLQAKGGLRKQRNKLKGRDKSSQGGILKIVQITDVHVQPVYAIGSPADCPAAVCCIESSTPLDGTEYARLWGEYRCNLPERTLIKILEKINELKPDFVIYAGDSPPHTLWDETLQSQLNVSDIVTNAMKKVFPPGMRVYPNIGNHEMFPTNLYSSRLQSTDEMNAVFTKMWHQLAGFDSEANSTWRELSYYTVLHRPGLRILSINSNYDWYTGNFYNTLNKNDSHNDQQKHYIEEVLTNARRDGEKVIIISHHPVSNCVVRTARWWRDVIIRYSDVISLHVSGHTHIDEFFLTIDPETDIAKGVNLVTPSVTTYTRINPSLRVLELDNNTYDLINYKSYFFELDKQNPDVDPQIVLNYDVRTDYNMTDLSPHGWQKFALRFLDDEPLFQLWYANQHAMVEKGPCALDGICGPRCKRDAICRIWLPIVDETDYCIDNWRNITRSPLSEDEQMTMSSATFTRSVLVCFGLVTIATALLIG</sequence>
<keyword evidence="9" id="KW-0325">Glycoprotein</keyword>
<dbReference type="Pfam" id="PF00149">
    <property type="entry name" value="Metallophos"/>
    <property type="match status" value="1"/>
</dbReference>
<reference evidence="13" key="1">
    <citation type="journal article" date="2023" name="Mol. Biol. Evol.">
        <title>Third-Generation Sequencing Reveals the Adaptive Role of the Epigenome in Three Deep-Sea Polychaetes.</title>
        <authorList>
            <person name="Perez M."/>
            <person name="Aroh O."/>
            <person name="Sun Y."/>
            <person name="Lan Y."/>
            <person name="Juniper S.K."/>
            <person name="Young C.R."/>
            <person name="Angers B."/>
            <person name="Qian P.Y."/>
        </authorList>
    </citation>
    <scope>NUCLEOTIDE SEQUENCE</scope>
    <source>
        <strain evidence="13">P08H-3</strain>
    </source>
</reference>
<dbReference type="GO" id="GO:0005764">
    <property type="term" value="C:lysosome"/>
    <property type="evidence" value="ECO:0007669"/>
    <property type="project" value="TreeGrafter"/>
</dbReference>
<dbReference type="EMBL" id="JAODUP010000278">
    <property type="protein sequence ID" value="KAK2154068.1"/>
    <property type="molecule type" value="Genomic_DNA"/>
</dbReference>
<keyword evidence="14" id="KW-1185">Reference proteome</keyword>
<evidence type="ECO:0000313" key="13">
    <source>
        <dbReference type="EMBL" id="KAK2154068.1"/>
    </source>
</evidence>
<name>A0AAD9JIZ3_9ANNE</name>
<evidence type="ECO:0000256" key="2">
    <source>
        <dbReference type="ARBA" id="ARBA00004613"/>
    </source>
</evidence>
<dbReference type="Pfam" id="PF19272">
    <property type="entry name" value="ASMase_C"/>
    <property type="match status" value="1"/>
</dbReference>
<dbReference type="GO" id="GO:0046513">
    <property type="term" value="P:ceramide biosynthetic process"/>
    <property type="evidence" value="ECO:0007669"/>
    <property type="project" value="TreeGrafter"/>
</dbReference>
<dbReference type="GO" id="GO:0016020">
    <property type="term" value="C:membrane"/>
    <property type="evidence" value="ECO:0007669"/>
    <property type="project" value="GOC"/>
</dbReference>
<keyword evidence="8" id="KW-0862">Zinc</keyword>
<proteinExistence type="inferred from homology"/>
<evidence type="ECO:0000256" key="1">
    <source>
        <dbReference type="ARBA" id="ARBA00001947"/>
    </source>
</evidence>
<dbReference type="CDD" id="cd00842">
    <property type="entry name" value="MPP_ASMase"/>
    <property type="match status" value="1"/>
</dbReference>
<feature type="domain" description="Sphingomyelin phosphodiesterase C-terminal" evidence="12">
    <location>
        <begin position="543"/>
        <end position="665"/>
    </location>
</feature>
<evidence type="ECO:0000256" key="5">
    <source>
        <dbReference type="ARBA" id="ARBA00022723"/>
    </source>
</evidence>
<dbReference type="Gene3D" id="3.60.21.10">
    <property type="match status" value="1"/>
</dbReference>
<gene>
    <name evidence="13" type="ORF">LSH36_278g06047</name>
</gene>
<dbReference type="SUPFAM" id="SSF56300">
    <property type="entry name" value="Metallo-dependent phosphatases"/>
    <property type="match status" value="1"/>
</dbReference>
<dbReference type="InterPro" id="IPR029052">
    <property type="entry name" value="Metallo-depent_PP-like"/>
</dbReference>
<keyword evidence="7" id="KW-0378">Hydrolase</keyword>
<comment type="subcellular location">
    <subcellularLocation>
        <location evidence="2">Secreted</location>
    </subcellularLocation>
</comment>
<dbReference type="InterPro" id="IPR004843">
    <property type="entry name" value="Calcineurin-like_PHP"/>
</dbReference>
<comment type="cofactor">
    <cofactor evidence="1">
        <name>Zn(2+)</name>
        <dbReference type="ChEBI" id="CHEBI:29105"/>
    </cofactor>
</comment>
<organism evidence="13 14">
    <name type="scientific">Paralvinella palmiformis</name>
    <dbReference type="NCBI Taxonomy" id="53620"/>
    <lineage>
        <taxon>Eukaryota</taxon>
        <taxon>Metazoa</taxon>
        <taxon>Spiralia</taxon>
        <taxon>Lophotrochozoa</taxon>
        <taxon>Annelida</taxon>
        <taxon>Polychaeta</taxon>
        <taxon>Sedentaria</taxon>
        <taxon>Canalipalpata</taxon>
        <taxon>Terebellida</taxon>
        <taxon>Terebelliformia</taxon>
        <taxon>Alvinellidae</taxon>
        <taxon>Paralvinella</taxon>
    </lineage>
</organism>
<dbReference type="GO" id="GO:0006685">
    <property type="term" value="P:sphingomyelin catabolic process"/>
    <property type="evidence" value="ECO:0007669"/>
    <property type="project" value="TreeGrafter"/>
</dbReference>
<feature type="signal peptide" evidence="10">
    <location>
        <begin position="1"/>
        <end position="21"/>
    </location>
</feature>
<evidence type="ECO:0000313" key="14">
    <source>
        <dbReference type="Proteomes" id="UP001208570"/>
    </source>
</evidence>
<feature type="domain" description="Calcineurin-like phosphoesterase" evidence="11">
    <location>
        <begin position="260"/>
        <end position="520"/>
    </location>
</feature>
<evidence type="ECO:0000256" key="6">
    <source>
        <dbReference type="ARBA" id="ARBA00022729"/>
    </source>
</evidence>
<evidence type="ECO:0000256" key="7">
    <source>
        <dbReference type="ARBA" id="ARBA00022801"/>
    </source>
</evidence>
<evidence type="ECO:0000256" key="10">
    <source>
        <dbReference type="SAM" id="SignalP"/>
    </source>
</evidence>
<protein>
    <recommendedName>
        <fullName evidence="15">Sphingomyelin phosphodiesterase</fullName>
    </recommendedName>
</protein>
<dbReference type="GO" id="GO:0061750">
    <property type="term" value="F:acid sphingomyelin phosphodiesterase activity"/>
    <property type="evidence" value="ECO:0007669"/>
    <property type="project" value="TreeGrafter"/>
</dbReference>